<organism evidence="2 3">
    <name type="scientific">Algivirga pacifica</name>
    <dbReference type="NCBI Taxonomy" id="1162670"/>
    <lineage>
        <taxon>Bacteria</taxon>
        <taxon>Pseudomonadati</taxon>
        <taxon>Bacteroidota</taxon>
        <taxon>Cytophagia</taxon>
        <taxon>Cytophagales</taxon>
        <taxon>Flammeovirgaceae</taxon>
        <taxon>Algivirga</taxon>
    </lineage>
</organism>
<proteinExistence type="predicted"/>
<comment type="caution">
    <text evidence="2">The sequence shown here is derived from an EMBL/GenBank/DDBJ whole genome shotgun (WGS) entry which is preliminary data.</text>
</comment>
<evidence type="ECO:0000313" key="3">
    <source>
        <dbReference type="Proteomes" id="UP001500298"/>
    </source>
</evidence>
<sequence length="410" mass="46790">MKTISIESQRLSEARLVGDQYADDLIQKIMEDNTLEGVNFVFDLLGRNKELPENLPSYLKEYFDTSNNILSGIDQAKVEKGMAFFKAYGPQISMMLLCKSLPSTYACRRGVEVLYRTGRFMKSKEGSLNPFVRRLMETSQFVLDVMSEGGILSNGVGVRTAQKVRLMHAAIRYYLLNNTHVSWDQEDLGIPINQEDMAGTLLSFAVYPIQGLEQIGVEVSEEEKEAYLYVWQHIGRIMGVKEELIPQSFKEGEQLGLEILNDQKEASEAGKELTKACVDFLEHVTPGTLFDFYPQVLINFLIGDELSEMVGISTSHERVGRLMNKVLCFLQDGIDDAIDHSSLVRYLATYFNQHLLQGMINYFNPDAETHFYIPPSLRDNWINTSKQHNWKEVLSTPSMLNWRLSLQHKN</sequence>
<name>A0ABP9DB66_9BACT</name>
<keyword evidence="3" id="KW-1185">Reference proteome</keyword>
<evidence type="ECO:0000259" key="1">
    <source>
        <dbReference type="Pfam" id="PF09995"/>
    </source>
</evidence>
<dbReference type="EMBL" id="BAABJX010000036">
    <property type="protein sequence ID" value="GAA4838302.1"/>
    <property type="molecule type" value="Genomic_DNA"/>
</dbReference>
<evidence type="ECO:0000313" key="2">
    <source>
        <dbReference type="EMBL" id="GAA4838302.1"/>
    </source>
</evidence>
<protein>
    <submittedName>
        <fullName evidence="2">Oxygenase MpaB family protein</fullName>
    </submittedName>
</protein>
<reference evidence="3" key="1">
    <citation type="journal article" date="2019" name="Int. J. Syst. Evol. Microbiol.">
        <title>The Global Catalogue of Microorganisms (GCM) 10K type strain sequencing project: providing services to taxonomists for standard genome sequencing and annotation.</title>
        <authorList>
            <consortium name="The Broad Institute Genomics Platform"/>
            <consortium name="The Broad Institute Genome Sequencing Center for Infectious Disease"/>
            <person name="Wu L."/>
            <person name="Ma J."/>
        </authorList>
    </citation>
    <scope>NUCLEOTIDE SEQUENCE [LARGE SCALE GENOMIC DNA]</scope>
    <source>
        <strain evidence="3">JCM 18326</strain>
    </source>
</reference>
<accession>A0ABP9DB66</accession>
<dbReference type="PANTHER" id="PTHR37539:SF1">
    <property type="entry name" value="ER-BOUND OXYGENASE MPAB_MPAB'_RUBBER OXYGENASE CATALYTIC DOMAIN-CONTAINING PROTEIN"/>
    <property type="match status" value="1"/>
</dbReference>
<dbReference type="PANTHER" id="PTHR37539">
    <property type="entry name" value="SECRETED PROTEIN-RELATED"/>
    <property type="match status" value="1"/>
</dbReference>
<dbReference type="Proteomes" id="UP001500298">
    <property type="component" value="Unassembled WGS sequence"/>
</dbReference>
<dbReference type="InterPro" id="IPR037473">
    <property type="entry name" value="Lcp-like"/>
</dbReference>
<feature type="domain" description="ER-bound oxygenase mpaB/mpaB'/Rubber oxygenase catalytic" evidence="1">
    <location>
        <begin position="131"/>
        <end position="319"/>
    </location>
</feature>
<gene>
    <name evidence="2" type="ORF">GCM10023331_24340</name>
</gene>
<dbReference type="InterPro" id="IPR018713">
    <property type="entry name" value="MPAB/Lcp_cat_dom"/>
</dbReference>
<dbReference type="RefSeq" id="WP_345372197.1">
    <property type="nucleotide sequence ID" value="NZ_BAABJX010000036.1"/>
</dbReference>
<dbReference type="Pfam" id="PF09995">
    <property type="entry name" value="MPAB_Lcp_cat"/>
    <property type="match status" value="1"/>
</dbReference>